<evidence type="ECO:0000256" key="7">
    <source>
        <dbReference type="PROSITE-ProRule" id="PRU00023"/>
    </source>
</evidence>
<dbReference type="PROSITE" id="PS50297">
    <property type="entry name" value="ANK_REP_REGION"/>
    <property type="match status" value="1"/>
</dbReference>
<evidence type="ECO:0000256" key="5">
    <source>
        <dbReference type="ARBA" id="ARBA00022777"/>
    </source>
</evidence>
<dbReference type="FunFam" id="1.10.510.10:FF:000048">
    <property type="entry name" value="Protein kinase C"/>
    <property type="match status" value="1"/>
</dbReference>
<dbReference type="Gene3D" id="3.30.200.20">
    <property type="entry name" value="Phosphorylase Kinase, domain 1"/>
    <property type="match status" value="1"/>
</dbReference>
<evidence type="ECO:0000256" key="6">
    <source>
        <dbReference type="ARBA" id="ARBA00022840"/>
    </source>
</evidence>
<dbReference type="InterPro" id="IPR002110">
    <property type="entry name" value="Ankyrin_rpt"/>
</dbReference>
<dbReference type="PROSITE" id="PS00108">
    <property type="entry name" value="PROTEIN_KINASE_ST"/>
    <property type="match status" value="1"/>
</dbReference>
<dbReference type="OrthoDB" id="319747at2759"/>
<feature type="binding site" evidence="8">
    <location>
        <position position="467"/>
    </location>
    <ligand>
        <name>ATP</name>
        <dbReference type="ChEBI" id="CHEBI:30616"/>
    </ligand>
</feature>
<dbReference type="SMART" id="SM00220">
    <property type="entry name" value="S_TKc"/>
    <property type="match status" value="1"/>
</dbReference>
<dbReference type="Proteomes" id="UP000187209">
    <property type="component" value="Unassembled WGS sequence"/>
</dbReference>
<evidence type="ECO:0000313" key="11">
    <source>
        <dbReference type="EMBL" id="OMJ66223.1"/>
    </source>
</evidence>
<keyword evidence="4 8" id="KW-0547">Nucleotide-binding</keyword>
<dbReference type="InterPro" id="IPR017441">
    <property type="entry name" value="Protein_kinase_ATP_BS"/>
</dbReference>
<evidence type="ECO:0000256" key="3">
    <source>
        <dbReference type="ARBA" id="ARBA00022679"/>
    </source>
</evidence>
<evidence type="ECO:0008006" key="13">
    <source>
        <dbReference type="Google" id="ProtNLM"/>
    </source>
</evidence>
<evidence type="ECO:0000256" key="2">
    <source>
        <dbReference type="ARBA" id="ARBA00022553"/>
    </source>
</evidence>
<dbReference type="InterPro" id="IPR000719">
    <property type="entry name" value="Prot_kinase_dom"/>
</dbReference>
<keyword evidence="12" id="KW-1185">Reference proteome</keyword>
<dbReference type="FunFam" id="3.30.200.20:FF:000042">
    <property type="entry name" value="Aurora kinase A"/>
    <property type="match status" value="1"/>
</dbReference>
<dbReference type="EMBL" id="MPUH01001782">
    <property type="protein sequence ID" value="OMJ66223.1"/>
    <property type="molecule type" value="Genomic_DNA"/>
</dbReference>
<keyword evidence="5" id="KW-0418">Kinase</keyword>
<dbReference type="PROSITE" id="PS50011">
    <property type="entry name" value="PROTEIN_KINASE_DOM"/>
    <property type="match status" value="1"/>
</dbReference>
<protein>
    <recommendedName>
        <fullName evidence="13">Non-specific serine/threonine protein kinase</fullName>
    </recommendedName>
</protein>
<dbReference type="GO" id="GO:0004674">
    <property type="term" value="F:protein serine/threonine kinase activity"/>
    <property type="evidence" value="ECO:0007669"/>
    <property type="project" value="UniProtKB-KW"/>
</dbReference>
<evidence type="ECO:0000256" key="8">
    <source>
        <dbReference type="PROSITE-ProRule" id="PRU10141"/>
    </source>
</evidence>
<keyword evidence="7" id="KW-0040">ANK repeat</keyword>
<dbReference type="InterPro" id="IPR011009">
    <property type="entry name" value="Kinase-like_dom_sf"/>
</dbReference>
<name>A0A1R2ANV7_9CILI</name>
<dbReference type="CDD" id="cd17039">
    <property type="entry name" value="Ubl_ubiquitin_like"/>
    <property type="match status" value="1"/>
</dbReference>
<gene>
    <name evidence="11" type="ORF">SteCoe_37017</name>
</gene>
<evidence type="ECO:0000256" key="1">
    <source>
        <dbReference type="ARBA" id="ARBA00022527"/>
    </source>
</evidence>
<feature type="domain" description="Protein kinase" evidence="9">
    <location>
        <begin position="438"/>
        <end position="690"/>
    </location>
</feature>
<dbReference type="SUPFAM" id="SSF48403">
    <property type="entry name" value="Ankyrin repeat"/>
    <property type="match status" value="1"/>
</dbReference>
<dbReference type="InterPro" id="IPR045270">
    <property type="entry name" value="STKc_AGC"/>
</dbReference>
<keyword evidence="6 8" id="KW-0067">ATP-binding</keyword>
<feature type="repeat" description="ANK" evidence="7">
    <location>
        <begin position="219"/>
        <end position="251"/>
    </location>
</feature>
<dbReference type="Gene3D" id="1.25.40.20">
    <property type="entry name" value="Ankyrin repeat-containing domain"/>
    <property type="match status" value="1"/>
</dbReference>
<dbReference type="InterPro" id="IPR036770">
    <property type="entry name" value="Ankyrin_rpt-contain_sf"/>
</dbReference>
<dbReference type="PROSITE" id="PS51285">
    <property type="entry name" value="AGC_KINASE_CTER"/>
    <property type="match status" value="1"/>
</dbReference>
<dbReference type="SUPFAM" id="SSF50729">
    <property type="entry name" value="PH domain-like"/>
    <property type="match status" value="1"/>
</dbReference>
<dbReference type="SMART" id="SM00248">
    <property type="entry name" value="ANK"/>
    <property type="match status" value="3"/>
</dbReference>
<dbReference type="PANTHER" id="PTHR24351">
    <property type="entry name" value="RIBOSOMAL PROTEIN S6 KINASE"/>
    <property type="match status" value="1"/>
</dbReference>
<dbReference type="Pfam" id="PF00069">
    <property type="entry name" value="Pkinase"/>
    <property type="match status" value="1"/>
</dbReference>
<dbReference type="Pfam" id="PF12796">
    <property type="entry name" value="Ank_2"/>
    <property type="match status" value="2"/>
</dbReference>
<keyword evidence="2" id="KW-0597">Phosphoprotein</keyword>
<proteinExistence type="predicted"/>
<dbReference type="PROSITE" id="PS00107">
    <property type="entry name" value="PROTEIN_KINASE_ATP"/>
    <property type="match status" value="1"/>
</dbReference>
<dbReference type="SUPFAM" id="SSF56112">
    <property type="entry name" value="Protein kinase-like (PK-like)"/>
    <property type="match status" value="1"/>
</dbReference>
<feature type="repeat" description="ANK" evidence="7">
    <location>
        <begin position="152"/>
        <end position="184"/>
    </location>
</feature>
<dbReference type="Gene3D" id="1.10.510.10">
    <property type="entry name" value="Transferase(Phosphotransferase) domain 1"/>
    <property type="match status" value="1"/>
</dbReference>
<sequence>MIKVTIRKGPVSLELDINPTEKISEIQKAIFKSIPIPIENQILSAIVNGSIVIHIQEKLDPEKTISSYPQESTIIYLQEKSLTEEHASSLVSTIKAQRPESLYDAWIQKALKICKDCALDKFLRLKNDFSMSSIAQVKEKSFADIINYKDENQWTCLHYVCKQGHSGMLHELINSGVQINLETRDGWTPLHLVCFYGYVLCAKILLNQPTIHVNRCTEKKGTALHMACLNGHTKIVKLLMDSRASPTIEDSEGNIALQLASKSSIIEMIPRYIGLEFLNKYSNSDKNKVLSHSGELYWSSSWQIHDKLVFLVLDTQTGSLLQYNKKVNFMQGLRADLKIPICDIEDVVNVEETSIENKYFVHIRTKDETLKYYSKNIDVSSDWVCRLLNAIKYYQNAELNFRETYRASRFVSFFDFKVIEDEEDDEEDPAESISFSSFEILGAIGEGSFGKVFKVIKKTSGNIYALKAINKAELKRRQQYKYVIAECKILKSISHKYIIPLYWAFQTPNYVYMVFEYCPYGDLSKLLSEKGALPETQAKIYIAQILLALEHLHSFDIIYRDLKPQNILIDEQCHAKLADFGLARENTNKTNLAITFCGSPGYLAPEIINNSGAWKPADIYSLGICLYELLVGHLPFTDSNLIKLYKRITTNKISFPPNLSPNAKSLLISLTQKIPEKRPLIADIKSHIFFEDINWTKLSKKEIPPPYQLKETYSELDFISFDDDDYLLPKDKLLSSTLH</sequence>
<evidence type="ECO:0000256" key="4">
    <source>
        <dbReference type="ARBA" id="ARBA00022741"/>
    </source>
</evidence>
<dbReference type="InterPro" id="IPR000961">
    <property type="entry name" value="AGC-kinase_C"/>
</dbReference>
<evidence type="ECO:0000259" key="10">
    <source>
        <dbReference type="PROSITE" id="PS51285"/>
    </source>
</evidence>
<evidence type="ECO:0000313" key="12">
    <source>
        <dbReference type="Proteomes" id="UP000187209"/>
    </source>
</evidence>
<accession>A0A1R2ANV7</accession>
<dbReference type="CDD" id="cd05123">
    <property type="entry name" value="STKc_AGC"/>
    <property type="match status" value="1"/>
</dbReference>
<dbReference type="PROSITE" id="PS50088">
    <property type="entry name" value="ANK_REPEAT"/>
    <property type="match status" value="2"/>
</dbReference>
<evidence type="ECO:0000259" key="9">
    <source>
        <dbReference type="PROSITE" id="PS50011"/>
    </source>
</evidence>
<keyword evidence="3" id="KW-0808">Transferase</keyword>
<keyword evidence="1" id="KW-0723">Serine/threonine-protein kinase</keyword>
<reference evidence="11 12" key="1">
    <citation type="submission" date="2016-11" db="EMBL/GenBank/DDBJ databases">
        <title>The macronuclear genome of Stentor coeruleus: a giant cell with tiny introns.</title>
        <authorList>
            <person name="Slabodnick M."/>
            <person name="Ruby J.G."/>
            <person name="Reiff S.B."/>
            <person name="Swart E.C."/>
            <person name="Gosai S."/>
            <person name="Prabakaran S."/>
            <person name="Witkowska E."/>
            <person name="Larue G.E."/>
            <person name="Fisher S."/>
            <person name="Freeman R.M."/>
            <person name="Gunawardena J."/>
            <person name="Chu W."/>
            <person name="Stover N.A."/>
            <person name="Gregory B.D."/>
            <person name="Nowacki M."/>
            <person name="Derisi J."/>
            <person name="Roy S.W."/>
            <person name="Marshall W.F."/>
            <person name="Sood P."/>
        </authorList>
    </citation>
    <scope>NUCLEOTIDE SEQUENCE [LARGE SCALE GENOMIC DNA]</scope>
    <source>
        <strain evidence="11">WM001</strain>
    </source>
</reference>
<dbReference type="InterPro" id="IPR008271">
    <property type="entry name" value="Ser/Thr_kinase_AS"/>
</dbReference>
<dbReference type="GO" id="GO:0005524">
    <property type="term" value="F:ATP binding"/>
    <property type="evidence" value="ECO:0007669"/>
    <property type="project" value="UniProtKB-UniRule"/>
</dbReference>
<dbReference type="AlphaFoldDB" id="A0A1R2ANV7"/>
<comment type="caution">
    <text evidence="11">The sequence shown here is derived from an EMBL/GenBank/DDBJ whole genome shotgun (WGS) entry which is preliminary data.</text>
</comment>
<feature type="domain" description="AGC-kinase C-terminal" evidence="10">
    <location>
        <begin position="691"/>
        <end position="739"/>
    </location>
</feature>
<organism evidence="11 12">
    <name type="scientific">Stentor coeruleus</name>
    <dbReference type="NCBI Taxonomy" id="5963"/>
    <lineage>
        <taxon>Eukaryota</taxon>
        <taxon>Sar</taxon>
        <taxon>Alveolata</taxon>
        <taxon>Ciliophora</taxon>
        <taxon>Postciliodesmatophora</taxon>
        <taxon>Heterotrichea</taxon>
        <taxon>Heterotrichida</taxon>
        <taxon>Stentoridae</taxon>
        <taxon>Stentor</taxon>
    </lineage>
</organism>